<dbReference type="Pfam" id="PF00534">
    <property type="entry name" value="Glycos_transf_1"/>
    <property type="match status" value="1"/>
</dbReference>
<keyword evidence="4" id="KW-1185">Reference proteome</keyword>
<dbReference type="RefSeq" id="WP_163286634.1">
    <property type="nucleotide sequence ID" value="NZ_JAAGVY010000043.1"/>
</dbReference>
<dbReference type="Pfam" id="PF13439">
    <property type="entry name" value="Glyco_transf_4"/>
    <property type="match status" value="1"/>
</dbReference>
<feature type="domain" description="Glycosyltransferase subfamily 4-like N-terminal" evidence="2">
    <location>
        <begin position="65"/>
        <end position="184"/>
    </location>
</feature>
<name>A0A7K3WUK0_9FLAO</name>
<dbReference type="AlphaFoldDB" id="A0A7K3WUK0"/>
<reference evidence="3 4" key="1">
    <citation type="submission" date="2020-02" db="EMBL/GenBank/DDBJ databases">
        <title>Out from the shadows clarifying the taxonomy of the family Cryomorphaceae and related taxa by utilizing the GTDB taxonomic framework.</title>
        <authorList>
            <person name="Bowman J.P."/>
        </authorList>
    </citation>
    <scope>NUCLEOTIDE SEQUENCE [LARGE SCALE GENOMIC DNA]</scope>
    <source>
        <strain evidence="3 4">QSSC 1-22</strain>
    </source>
</reference>
<evidence type="ECO:0000313" key="4">
    <source>
        <dbReference type="Proteomes" id="UP000486602"/>
    </source>
</evidence>
<feature type="domain" description="Glycosyl transferase family 1" evidence="1">
    <location>
        <begin position="196"/>
        <end position="366"/>
    </location>
</feature>
<dbReference type="EMBL" id="JAAGVY010000043">
    <property type="protein sequence ID" value="NEN25176.1"/>
    <property type="molecule type" value="Genomic_DNA"/>
</dbReference>
<dbReference type="Gene3D" id="3.40.50.2000">
    <property type="entry name" value="Glycogen Phosphorylase B"/>
    <property type="match status" value="2"/>
</dbReference>
<organism evidence="3 4">
    <name type="scientific">Cryomorpha ignava</name>
    <dbReference type="NCBI Taxonomy" id="101383"/>
    <lineage>
        <taxon>Bacteria</taxon>
        <taxon>Pseudomonadati</taxon>
        <taxon>Bacteroidota</taxon>
        <taxon>Flavobacteriia</taxon>
        <taxon>Flavobacteriales</taxon>
        <taxon>Cryomorphaceae</taxon>
        <taxon>Cryomorpha</taxon>
    </lineage>
</organism>
<gene>
    <name evidence="3" type="ORF">G3O08_16870</name>
</gene>
<dbReference type="GO" id="GO:0016758">
    <property type="term" value="F:hexosyltransferase activity"/>
    <property type="evidence" value="ECO:0007669"/>
    <property type="project" value="TreeGrafter"/>
</dbReference>
<dbReference type="InterPro" id="IPR028098">
    <property type="entry name" value="Glyco_trans_4-like_N"/>
</dbReference>
<dbReference type="SUPFAM" id="SSF53756">
    <property type="entry name" value="UDP-Glycosyltransferase/glycogen phosphorylase"/>
    <property type="match status" value="1"/>
</dbReference>
<evidence type="ECO:0000259" key="1">
    <source>
        <dbReference type="Pfam" id="PF00534"/>
    </source>
</evidence>
<evidence type="ECO:0000259" key="2">
    <source>
        <dbReference type="Pfam" id="PF13439"/>
    </source>
</evidence>
<sequence>MPRILRIINRFNLGGPTYNAAYLTKYLPDNYETLLLGGMKDSSEDSSQFIVENLGIQPMVLSEMKRAINPYQDYVAYKKIKEVIRDFKPDIVHTHASKPGALGRWAAHKMDVPVIIHTFHGHVFHSYFNSAKTAFYKKLERKLASVSTRIIAISEKQKYEIATEHNICPPEKVEVIPLGFDLQRFQDNIEEKRAVFREEFKLQDSDIAIAIVGRLVPIKNHALFLKALKWTLARTPKRVKAFIVGDGESRSEIEDLCSKLDLSFSSDSEDDVDVYFTSWVKNVDFVNAGVDIVALTSKNEGTPVSLIEAQASNKAIVSTNVGGIENVVLPGETALLSDINDEENFQINLLEMVNNDQKRLEFGEKGWEFVKNKFHYERLVKDITKLYDSLLP</sequence>
<dbReference type="PANTHER" id="PTHR45947:SF3">
    <property type="entry name" value="SULFOQUINOVOSYL TRANSFERASE SQD2"/>
    <property type="match status" value="1"/>
</dbReference>
<protein>
    <submittedName>
        <fullName evidence="3">Glycosyltransferase family 4 protein</fullName>
    </submittedName>
</protein>
<dbReference type="PANTHER" id="PTHR45947">
    <property type="entry name" value="SULFOQUINOVOSYL TRANSFERASE SQD2"/>
    <property type="match status" value="1"/>
</dbReference>
<proteinExistence type="predicted"/>
<keyword evidence="3" id="KW-0808">Transferase</keyword>
<dbReference type="InterPro" id="IPR001296">
    <property type="entry name" value="Glyco_trans_1"/>
</dbReference>
<evidence type="ECO:0000313" key="3">
    <source>
        <dbReference type="EMBL" id="NEN25176.1"/>
    </source>
</evidence>
<dbReference type="Proteomes" id="UP000486602">
    <property type="component" value="Unassembled WGS sequence"/>
</dbReference>
<comment type="caution">
    <text evidence="3">The sequence shown here is derived from an EMBL/GenBank/DDBJ whole genome shotgun (WGS) entry which is preliminary data.</text>
</comment>
<dbReference type="InterPro" id="IPR050194">
    <property type="entry name" value="Glycosyltransferase_grp1"/>
</dbReference>
<accession>A0A7K3WUK0</accession>